<reference evidence="1" key="1">
    <citation type="submission" date="2022-11" db="EMBL/GenBank/DDBJ databases">
        <authorList>
            <person name="Petersen C."/>
        </authorList>
    </citation>
    <scope>NUCLEOTIDE SEQUENCE</scope>
    <source>
        <strain evidence="1">IBT 20477</strain>
    </source>
</reference>
<organism evidence="1 2">
    <name type="scientific">Penicillium cf. viridicatum</name>
    <dbReference type="NCBI Taxonomy" id="2972119"/>
    <lineage>
        <taxon>Eukaryota</taxon>
        <taxon>Fungi</taxon>
        <taxon>Dikarya</taxon>
        <taxon>Ascomycota</taxon>
        <taxon>Pezizomycotina</taxon>
        <taxon>Eurotiomycetes</taxon>
        <taxon>Eurotiomycetidae</taxon>
        <taxon>Eurotiales</taxon>
        <taxon>Aspergillaceae</taxon>
        <taxon>Penicillium</taxon>
    </lineage>
</organism>
<reference evidence="1" key="2">
    <citation type="journal article" date="2023" name="IMA Fungus">
        <title>Comparative genomic study of the Penicillium genus elucidates a diverse pangenome and 15 lateral gene transfer events.</title>
        <authorList>
            <person name="Petersen C."/>
            <person name="Sorensen T."/>
            <person name="Nielsen M.R."/>
            <person name="Sondergaard T.E."/>
            <person name="Sorensen J.L."/>
            <person name="Fitzpatrick D.A."/>
            <person name="Frisvad J.C."/>
            <person name="Nielsen K.L."/>
        </authorList>
    </citation>
    <scope>NUCLEOTIDE SEQUENCE</scope>
    <source>
        <strain evidence="1">IBT 20477</strain>
    </source>
</reference>
<evidence type="ECO:0000313" key="1">
    <source>
        <dbReference type="EMBL" id="KAJ5197012.1"/>
    </source>
</evidence>
<gene>
    <name evidence="1" type="ORF">N7449_007491</name>
</gene>
<sequence>MQPTRLDRSSSNMQARIQQLESLVVTLMQQSKTVTHEDSAVPLQATSLTQEMDNRADEILSPSDHGSIKFNNVGTSSYVNGSHWVAVLDGIAELKDYFKQEEREPAQPVFDPTSSASFAGPQLLLACPHYTTREQLLASLPGKPEMDRLVSFYFNLFDMSPGKCAELLILTTTQLKVTI</sequence>
<name>A0A9W9JII6_9EURO</name>
<comment type="caution">
    <text evidence="1">The sequence shown here is derived from an EMBL/GenBank/DDBJ whole genome shotgun (WGS) entry which is preliminary data.</text>
</comment>
<accession>A0A9W9JII6</accession>
<protein>
    <submittedName>
        <fullName evidence="1">Transcription factor</fullName>
    </submittedName>
</protein>
<keyword evidence="2" id="KW-1185">Reference proteome</keyword>
<evidence type="ECO:0000313" key="2">
    <source>
        <dbReference type="Proteomes" id="UP001150942"/>
    </source>
</evidence>
<proteinExistence type="predicted"/>
<dbReference type="Proteomes" id="UP001150942">
    <property type="component" value="Unassembled WGS sequence"/>
</dbReference>
<dbReference type="AlphaFoldDB" id="A0A9W9JII6"/>
<dbReference type="OrthoDB" id="4934715at2759"/>
<dbReference type="EMBL" id="JAPQKQ010000005">
    <property type="protein sequence ID" value="KAJ5197012.1"/>
    <property type="molecule type" value="Genomic_DNA"/>
</dbReference>